<name>A0A0F9KZB4_9ZZZZ</name>
<accession>A0A0F9KZB4</accession>
<dbReference type="EMBL" id="LAZR01007070">
    <property type="protein sequence ID" value="KKM87664.1"/>
    <property type="molecule type" value="Genomic_DNA"/>
</dbReference>
<comment type="caution">
    <text evidence="1">The sequence shown here is derived from an EMBL/GenBank/DDBJ whole genome shotgun (WGS) entry which is preliminary data.</text>
</comment>
<dbReference type="AlphaFoldDB" id="A0A0F9KZB4"/>
<proteinExistence type="predicted"/>
<organism evidence="1">
    <name type="scientific">marine sediment metagenome</name>
    <dbReference type="NCBI Taxonomy" id="412755"/>
    <lineage>
        <taxon>unclassified sequences</taxon>
        <taxon>metagenomes</taxon>
        <taxon>ecological metagenomes</taxon>
    </lineage>
</organism>
<reference evidence="1" key="1">
    <citation type="journal article" date="2015" name="Nature">
        <title>Complex archaea that bridge the gap between prokaryotes and eukaryotes.</title>
        <authorList>
            <person name="Spang A."/>
            <person name="Saw J.H."/>
            <person name="Jorgensen S.L."/>
            <person name="Zaremba-Niedzwiedzka K."/>
            <person name="Martijn J."/>
            <person name="Lind A.E."/>
            <person name="van Eijk R."/>
            <person name="Schleper C."/>
            <person name="Guy L."/>
            <person name="Ettema T.J."/>
        </authorList>
    </citation>
    <scope>NUCLEOTIDE SEQUENCE</scope>
</reference>
<evidence type="ECO:0000313" key="1">
    <source>
        <dbReference type="EMBL" id="KKM87664.1"/>
    </source>
</evidence>
<protein>
    <submittedName>
        <fullName evidence="1">Uncharacterized protein</fullName>
    </submittedName>
</protein>
<sequence length="294" mass="32788">SPQDFSPAYRPMYTAMIEVHETGNDASDLRLLADRGVAIGVLAKIVAADAGRGSIFGHSALQALYCVGGKRTKDVLDTYLLKDFRYSANRAYVYAFGWEMSEPQRSGFIRDHLLKARPGKLSVQLEASPAADGQSVTFTMRLKNTSADVLQVMEPQMYLGRHVYLRTDQGPYLKSVETIAYDPLMPRWLTLKPKESRDFSFTARLAEATGRDGRKRTVLRSRDYQWFLSQPGPLTGVAMFEQPPLTDAHRKVAKVESPWTGRAVSRPVSFRVALRPPAAPRPAARGRLKGVSIR</sequence>
<gene>
    <name evidence="1" type="ORF">LCGC14_1266580</name>
</gene>
<feature type="non-terminal residue" evidence="1">
    <location>
        <position position="1"/>
    </location>
</feature>